<evidence type="ECO:0000313" key="1">
    <source>
        <dbReference type="EMBL" id="SEL79500.1"/>
    </source>
</evidence>
<protein>
    <recommendedName>
        <fullName evidence="3">Glycine zipper</fullName>
    </recommendedName>
</protein>
<name>A0A1H7T3N7_HALLR</name>
<proteinExistence type="predicted"/>
<reference evidence="1 2" key="1">
    <citation type="submission" date="2016-10" db="EMBL/GenBank/DDBJ databases">
        <authorList>
            <person name="de Groot N.N."/>
        </authorList>
    </citation>
    <scope>NUCLEOTIDE SEQUENCE [LARGE SCALE GENOMIC DNA]</scope>
    <source>
        <strain evidence="1 2">CDM_5</strain>
    </source>
</reference>
<dbReference type="AlphaFoldDB" id="A0A1H7T3N7"/>
<organism evidence="1 2">
    <name type="scientific">Haloferax larsenii</name>
    <dbReference type="NCBI Taxonomy" id="302484"/>
    <lineage>
        <taxon>Archaea</taxon>
        <taxon>Methanobacteriati</taxon>
        <taxon>Methanobacteriota</taxon>
        <taxon>Stenosarchaea group</taxon>
        <taxon>Halobacteria</taxon>
        <taxon>Halobacteriales</taxon>
        <taxon>Haloferacaceae</taxon>
        <taxon>Haloferax</taxon>
    </lineage>
</organism>
<sequence>MQQSGVHVQRAATNSDGNWFGYDVGPLNFGGSKDDEDKISSDPEVLAKEVEQINERLTTVEETVNSSESTASAVGKAAVQGTVGTVGGLLGAVAGSAFMPGIGTIGGAVVGQEMAKGVAVDVTKSLTGKAYDKGSEVVSEKMGAAKEYIEELIDEKLKSLSHESDTGQNTPRDL</sequence>
<dbReference type="RefSeq" id="WP_074795704.1">
    <property type="nucleotide sequence ID" value="NZ_FOAD01000008.1"/>
</dbReference>
<accession>A0A1H7T3N7</accession>
<dbReference type="EMBL" id="FOAD01000008">
    <property type="protein sequence ID" value="SEL79500.1"/>
    <property type="molecule type" value="Genomic_DNA"/>
</dbReference>
<dbReference type="OrthoDB" id="378644at2157"/>
<evidence type="ECO:0000313" key="2">
    <source>
        <dbReference type="Proteomes" id="UP000183894"/>
    </source>
</evidence>
<dbReference type="Proteomes" id="UP000183894">
    <property type="component" value="Unassembled WGS sequence"/>
</dbReference>
<gene>
    <name evidence="1" type="ORF">SAMN04488691_10861</name>
</gene>
<evidence type="ECO:0008006" key="3">
    <source>
        <dbReference type="Google" id="ProtNLM"/>
    </source>
</evidence>